<proteinExistence type="predicted"/>
<dbReference type="EMBL" id="MK552140">
    <property type="protein sequence ID" value="QBX06831.1"/>
    <property type="molecule type" value="Genomic_DNA"/>
</dbReference>
<protein>
    <submittedName>
        <fullName evidence="1">Uncharacterized protein</fullName>
    </submittedName>
</protein>
<evidence type="ECO:0000313" key="2">
    <source>
        <dbReference type="Proteomes" id="UP000296455"/>
    </source>
</evidence>
<evidence type="ECO:0000313" key="1">
    <source>
        <dbReference type="EMBL" id="QBX06831.1"/>
    </source>
</evidence>
<accession>A0A4D5ZDA7</accession>
<gene>
    <name evidence="1" type="ORF">BcepSaruman_418</name>
</gene>
<name>A0A4D5ZDA7_9CAUD</name>
<organism evidence="1 2">
    <name type="scientific">Burkholderia phage BcepSaruman</name>
    <dbReference type="NCBI Taxonomy" id="2530032"/>
    <lineage>
        <taxon>Viruses</taxon>
        <taxon>Duplodnaviria</taxon>
        <taxon>Heunggongvirae</taxon>
        <taxon>Uroviricota</taxon>
        <taxon>Caudoviricetes</taxon>
        <taxon>Sarumanvirus</taxon>
        <taxon>Sarumanvirus bcepsaruman</taxon>
    </lineage>
</organism>
<dbReference type="Proteomes" id="UP000296455">
    <property type="component" value="Segment"/>
</dbReference>
<sequence length="184" mass="21516">MKKFKDLRAGHTLFCVDVFRSAQRGTQFSKFEALLTSRPYQDRDTGFWVVGAVEFKTAFDGTYKYVKRWDHMLGHANRLYVDDRNIVRPNRDLREDQYNMHRTFQTAAAREAYIKRIDAGILYDHEYRLHYGRDRATGKLNTRDLVAVTTVISPTGRRDWNVAESFGDFHVKPNPYAVVRMTGV</sequence>
<reference evidence="1 2" key="1">
    <citation type="submission" date="2019-02" db="EMBL/GenBank/DDBJ databases">
        <title>Complete genome sequence of Burkholderia cenocepacia phage BcepSaruman.</title>
        <authorList>
            <person name="Park K."/>
            <person name="Liu M."/>
            <person name="Gill J."/>
        </authorList>
    </citation>
    <scope>NUCLEOTIDE SEQUENCE [LARGE SCALE GENOMIC DNA]</scope>
</reference>
<keyword evidence="2" id="KW-1185">Reference proteome</keyword>
<dbReference type="Pfam" id="PF23772">
    <property type="entry name" value="Phage_g100"/>
    <property type="match status" value="1"/>
</dbReference>
<dbReference type="InterPro" id="IPR057112">
    <property type="entry name" value="Phage_g100"/>
</dbReference>